<dbReference type="AlphaFoldDB" id="A0A1I4BN34"/>
<evidence type="ECO:0000256" key="11">
    <source>
        <dbReference type="SAM" id="Phobius"/>
    </source>
</evidence>
<keyword evidence="2" id="KW-0813">Transport</keyword>
<dbReference type="Gene3D" id="1.10.287.70">
    <property type="match status" value="1"/>
</dbReference>
<dbReference type="InterPro" id="IPR013099">
    <property type="entry name" value="K_chnl_dom"/>
</dbReference>
<dbReference type="GO" id="GO:0016020">
    <property type="term" value="C:membrane"/>
    <property type="evidence" value="ECO:0007669"/>
    <property type="project" value="UniProtKB-SubCell"/>
</dbReference>
<evidence type="ECO:0000256" key="5">
    <source>
        <dbReference type="ARBA" id="ARBA00022826"/>
    </source>
</evidence>
<keyword evidence="8" id="KW-0406">Ion transport</keyword>
<keyword evidence="7 11" id="KW-1133">Transmembrane helix</keyword>
<evidence type="ECO:0000313" key="13">
    <source>
        <dbReference type="EMBL" id="SFK70244.1"/>
    </source>
</evidence>
<comment type="subcellular location">
    <subcellularLocation>
        <location evidence="1">Membrane</location>
        <topology evidence="1">Multi-pass membrane protein</topology>
    </subcellularLocation>
</comment>
<proteinExistence type="predicted"/>
<organism evidence="13 14">
    <name type="scientific">Loktanella salsilacus</name>
    <dbReference type="NCBI Taxonomy" id="195913"/>
    <lineage>
        <taxon>Bacteria</taxon>
        <taxon>Pseudomonadati</taxon>
        <taxon>Pseudomonadota</taxon>
        <taxon>Alphaproteobacteria</taxon>
        <taxon>Rhodobacterales</taxon>
        <taxon>Roseobacteraceae</taxon>
        <taxon>Loktanella</taxon>
    </lineage>
</organism>
<dbReference type="RefSeq" id="WP_090184564.1">
    <property type="nucleotide sequence ID" value="NZ_CAXYBM010000009.1"/>
</dbReference>
<feature type="domain" description="Potassium channel" evidence="12">
    <location>
        <begin position="142"/>
        <end position="215"/>
    </location>
</feature>
<feature type="transmembrane region" description="Helical" evidence="11">
    <location>
        <begin position="166"/>
        <end position="185"/>
    </location>
</feature>
<evidence type="ECO:0000259" key="12">
    <source>
        <dbReference type="Pfam" id="PF07885"/>
    </source>
</evidence>
<gene>
    <name evidence="13" type="ORF">SAMN04488004_10165</name>
</gene>
<evidence type="ECO:0000313" key="14">
    <source>
        <dbReference type="Proteomes" id="UP000199550"/>
    </source>
</evidence>
<dbReference type="InterPro" id="IPR027359">
    <property type="entry name" value="Volt_channel_dom_sf"/>
</dbReference>
<evidence type="ECO:0000256" key="8">
    <source>
        <dbReference type="ARBA" id="ARBA00023065"/>
    </source>
</evidence>
<protein>
    <submittedName>
        <fullName evidence="13">Voltage-gated potassium channel</fullName>
    </submittedName>
</protein>
<dbReference type="GO" id="GO:0005249">
    <property type="term" value="F:voltage-gated potassium channel activity"/>
    <property type="evidence" value="ECO:0007669"/>
    <property type="project" value="InterPro"/>
</dbReference>
<dbReference type="PANTHER" id="PTHR10027">
    <property type="entry name" value="CALCIUM-ACTIVATED POTASSIUM CHANNEL ALPHA CHAIN"/>
    <property type="match status" value="1"/>
</dbReference>
<feature type="transmembrane region" description="Helical" evidence="11">
    <location>
        <begin position="84"/>
        <end position="106"/>
    </location>
</feature>
<keyword evidence="4 11" id="KW-0812">Transmembrane</keyword>
<evidence type="ECO:0000256" key="1">
    <source>
        <dbReference type="ARBA" id="ARBA00004141"/>
    </source>
</evidence>
<dbReference type="SUPFAM" id="SSF81324">
    <property type="entry name" value="Voltage-gated potassium channels"/>
    <property type="match status" value="1"/>
</dbReference>
<feature type="transmembrane region" description="Helical" evidence="11">
    <location>
        <begin position="21"/>
        <end position="40"/>
    </location>
</feature>
<evidence type="ECO:0000256" key="4">
    <source>
        <dbReference type="ARBA" id="ARBA00022692"/>
    </source>
</evidence>
<dbReference type="InterPro" id="IPR003938">
    <property type="entry name" value="K_chnl_volt-dep_EAG/ELK/ERG"/>
</dbReference>
<evidence type="ECO:0000256" key="9">
    <source>
        <dbReference type="ARBA" id="ARBA00023136"/>
    </source>
</evidence>
<keyword evidence="10 13" id="KW-0407">Ion channel</keyword>
<keyword evidence="5" id="KW-0631">Potassium channel</keyword>
<evidence type="ECO:0000256" key="10">
    <source>
        <dbReference type="ARBA" id="ARBA00023303"/>
    </source>
</evidence>
<dbReference type="PANTHER" id="PTHR10027:SF10">
    <property type="entry name" value="SLOWPOKE 2, ISOFORM D"/>
    <property type="match status" value="1"/>
</dbReference>
<feature type="transmembrane region" description="Helical" evidence="11">
    <location>
        <begin position="134"/>
        <end position="154"/>
    </location>
</feature>
<reference evidence="13 14" key="1">
    <citation type="submission" date="2016-10" db="EMBL/GenBank/DDBJ databases">
        <authorList>
            <person name="de Groot N.N."/>
        </authorList>
    </citation>
    <scope>NUCLEOTIDE SEQUENCE [LARGE SCALE GENOMIC DNA]</scope>
    <source>
        <strain evidence="13 14">DSM 16199</strain>
    </source>
</reference>
<keyword evidence="14" id="KW-1185">Reference proteome</keyword>
<accession>A0A1I4BN34</accession>
<evidence type="ECO:0000256" key="2">
    <source>
        <dbReference type="ARBA" id="ARBA00022448"/>
    </source>
</evidence>
<evidence type="ECO:0000256" key="6">
    <source>
        <dbReference type="ARBA" id="ARBA00022958"/>
    </source>
</evidence>
<name>A0A1I4BN34_9RHOB</name>
<evidence type="ECO:0000256" key="3">
    <source>
        <dbReference type="ARBA" id="ARBA00022538"/>
    </source>
</evidence>
<dbReference type="OrthoDB" id="9799090at2"/>
<evidence type="ECO:0000256" key="7">
    <source>
        <dbReference type="ARBA" id="ARBA00022989"/>
    </source>
</evidence>
<dbReference type="Gene3D" id="1.20.120.350">
    <property type="entry name" value="Voltage-gated potassium channels. Chain C"/>
    <property type="match status" value="1"/>
</dbReference>
<dbReference type="STRING" id="195913.SAMN04488004_10165"/>
<dbReference type="Pfam" id="PF07885">
    <property type="entry name" value="Ion_trans_2"/>
    <property type="match status" value="1"/>
</dbReference>
<feature type="transmembrane region" description="Helical" evidence="11">
    <location>
        <begin position="191"/>
        <end position="211"/>
    </location>
</feature>
<keyword evidence="9 11" id="KW-0472">Membrane</keyword>
<dbReference type="Proteomes" id="UP000199550">
    <property type="component" value="Unassembled WGS sequence"/>
</dbReference>
<dbReference type="EMBL" id="FOTF01000001">
    <property type="protein sequence ID" value="SFK70244.1"/>
    <property type="molecule type" value="Genomic_DNA"/>
</dbReference>
<dbReference type="PRINTS" id="PR01463">
    <property type="entry name" value="EAGCHANLFMLY"/>
</dbReference>
<sequence length="254" mass="28627">MKALVAELYSGSSDRAVNFRYALVAFDLITVIFVIVTSFFEPSTLVLALDLTFGAVILADFIARGWIEDQRLRALLRFTTWADIAAIISFLAPIVTGQALAFLRVLRTLRLLRSYELLSRLRHDSKWFREREDIILAVTNLIVFLFIMTGLIYASQVNINDQINNYADAFYFTVTTLTTTGFGDITLNTTWGRMLAVAVMIFGVSLFLQMLQVLFRPPKVRHECPTCGLILHDADAVHCKHCGETLHIQTEGAI</sequence>
<keyword evidence="6" id="KW-0630">Potassium</keyword>
<keyword evidence="3" id="KW-0633">Potassium transport</keyword>
<dbReference type="InterPro" id="IPR047871">
    <property type="entry name" value="K_chnl_Slo-like"/>
</dbReference>
<feature type="transmembrane region" description="Helical" evidence="11">
    <location>
        <begin position="46"/>
        <end position="63"/>
    </location>
</feature>